<protein>
    <submittedName>
        <fullName evidence="2">NAD(P)/FAD-dependent oxidoreductase</fullName>
        <ecNumber evidence="2">1.-.-.-</ecNumber>
    </submittedName>
</protein>
<gene>
    <name evidence="2" type="ORF">ACFPEL_01205</name>
</gene>
<dbReference type="EMBL" id="JBHSIM010000002">
    <property type="protein sequence ID" value="MFC4831012.1"/>
    <property type="molecule type" value="Genomic_DNA"/>
</dbReference>
<keyword evidence="3" id="KW-1185">Reference proteome</keyword>
<dbReference type="GO" id="GO:0016491">
    <property type="term" value="F:oxidoreductase activity"/>
    <property type="evidence" value="ECO:0007669"/>
    <property type="project" value="UniProtKB-KW"/>
</dbReference>
<evidence type="ECO:0000259" key="1">
    <source>
        <dbReference type="Pfam" id="PF01593"/>
    </source>
</evidence>
<accession>A0ABV9RFT2</accession>
<dbReference type="InterPro" id="IPR036188">
    <property type="entry name" value="FAD/NAD-bd_sf"/>
</dbReference>
<dbReference type="Gene3D" id="3.50.50.60">
    <property type="entry name" value="FAD/NAD(P)-binding domain"/>
    <property type="match status" value="1"/>
</dbReference>
<dbReference type="PANTHER" id="PTHR42841">
    <property type="entry name" value="AMINE OXIDASE"/>
    <property type="match status" value="1"/>
</dbReference>
<dbReference type="Pfam" id="PF01593">
    <property type="entry name" value="Amino_oxidase"/>
    <property type="match status" value="1"/>
</dbReference>
<comment type="caution">
    <text evidence="2">The sequence shown here is derived from an EMBL/GenBank/DDBJ whole genome shotgun (WGS) entry which is preliminary data.</text>
</comment>
<dbReference type="SUPFAM" id="SSF51905">
    <property type="entry name" value="FAD/NAD(P)-binding domain"/>
    <property type="match status" value="1"/>
</dbReference>
<sequence>MTVPEPLPDAVDVVVVGAGLAGLRAARTVARAGRSVVVCEAGDGVGGRVRTDVVDGFLVDHGFQILNTSYPALRASVDLAALDLRRFVPGAAVRDADGRLHRLADPRRVPSWAPRTALDGLLGVGAKARIAALAVRSLVVPPRTQARAPERSTADELARWGLGGAPTETFLRPFLNGVLGDRDLETSSRVFSLFWRSFALGDLTLPSRGIGAVPAQLAARLPAGTVHLETPAERVGPGLVETARGTVRAGAVIVATEGTVASQLLTGRVPPPRTFALTTQYHVAAEPPTRQALLHLDGAGGPVVNTMVLTAAAPSYSPDHRHLVASTVLGPEPLPETELRRELARLWGTPVGAWEELATVRVPRALPAAIPPTPAGLQHPVDLGDGLFVAGDHRDTPSVQGALVSGRRTAQEALRYLGAGVPSSP</sequence>
<dbReference type="Proteomes" id="UP001595909">
    <property type="component" value="Unassembled WGS sequence"/>
</dbReference>
<reference evidence="3" key="1">
    <citation type="journal article" date="2019" name="Int. J. Syst. Evol. Microbiol.">
        <title>The Global Catalogue of Microorganisms (GCM) 10K type strain sequencing project: providing services to taxonomists for standard genome sequencing and annotation.</title>
        <authorList>
            <consortium name="The Broad Institute Genomics Platform"/>
            <consortium name="The Broad Institute Genome Sequencing Center for Infectious Disease"/>
            <person name="Wu L."/>
            <person name="Ma J."/>
        </authorList>
    </citation>
    <scope>NUCLEOTIDE SEQUENCE [LARGE SCALE GENOMIC DNA]</scope>
    <source>
        <strain evidence="3">CCUG 50347</strain>
    </source>
</reference>
<dbReference type="InterPro" id="IPR002937">
    <property type="entry name" value="Amino_oxidase"/>
</dbReference>
<name>A0ABV9RFT2_9PSEU</name>
<evidence type="ECO:0000313" key="3">
    <source>
        <dbReference type="Proteomes" id="UP001595909"/>
    </source>
</evidence>
<evidence type="ECO:0000313" key="2">
    <source>
        <dbReference type="EMBL" id="MFC4831012.1"/>
    </source>
</evidence>
<keyword evidence="2" id="KW-0560">Oxidoreductase</keyword>
<feature type="domain" description="Amine oxidase" evidence="1">
    <location>
        <begin position="20"/>
        <end position="413"/>
    </location>
</feature>
<organism evidence="2 3">
    <name type="scientific">Actinomycetospora chibensis</name>
    <dbReference type="NCBI Taxonomy" id="663606"/>
    <lineage>
        <taxon>Bacteria</taxon>
        <taxon>Bacillati</taxon>
        <taxon>Actinomycetota</taxon>
        <taxon>Actinomycetes</taxon>
        <taxon>Pseudonocardiales</taxon>
        <taxon>Pseudonocardiaceae</taxon>
        <taxon>Actinomycetospora</taxon>
    </lineage>
</organism>
<proteinExistence type="predicted"/>
<dbReference type="EC" id="1.-.-.-" evidence="2"/>
<dbReference type="RefSeq" id="WP_274190238.1">
    <property type="nucleotide sequence ID" value="NZ_BAABHN010000002.1"/>
</dbReference>